<dbReference type="Gene3D" id="1.25.10.10">
    <property type="entry name" value="Leucine-rich Repeat Variant"/>
    <property type="match status" value="1"/>
</dbReference>
<evidence type="ECO:0000313" key="5">
    <source>
        <dbReference type="Proteomes" id="UP000682733"/>
    </source>
</evidence>
<evidence type="ECO:0000256" key="1">
    <source>
        <dbReference type="SAM" id="MobiDB-lite"/>
    </source>
</evidence>
<dbReference type="InterPro" id="IPR011989">
    <property type="entry name" value="ARM-like"/>
</dbReference>
<comment type="caution">
    <text evidence="4">The sequence shown here is derived from an EMBL/GenBank/DDBJ whole genome shotgun (WGS) entry which is preliminary data.</text>
</comment>
<protein>
    <recommendedName>
        <fullName evidence="2">GBD/FH3 domain-containing protein</fullName>
    </recommendedName>
</protein>
<feature type="non-terminal residue" evidence="4">
    <location>
        <position position="326"/>
    </location>
</feature>
<dbReference type="PANTHER" id="PTHR46345:SF8">
    <property type="entry name" value="FORMIN 3, ISOFORM B"/>
    <property type="match status" value="1"/>
</dbReference>
<dbReference type="PANTHER" id="PTHR46345">
    <property type="entry name" value="INVERTED FORMIN-2"/>
    <property type="match status" value="1"/>
</dbReference>
<dbReference type="InterPro" id="IPR010473">
    <property type="entry name" value="GTPase-bd"/>
</dbReference>
<evidence type="ECO:0000313" key="4">
    <source>
        <dbReference type="EMBL" id="CAF3711133.1"/>
    </source>
</evidence>
<proteinExistence type="predicted"/>
<organism evidence="4 5">
    <name type="scientific">Didymodactylos carnosus</name>
    <dbReference type="NCBI Taxonomy" id="1234261"/>
    <lineage>
        <taxon>Eukaryota</taxon>
        <taxon>Metazoa</taxon>
        <taxon>Spiralia</taxon>
        <taxon>Gnathifera</taxon>
        <taxon>Rotifera</taxon>
        <taxon>Eurotatoria</taxon>
        <taxon>Bdelloidea</taxon>
        <taxon>Philodinida</taxon>
        <taxon>Philodinidae</taxon>
        <taxon>Didymodactylos</taxon>
    </lineage>
</organism>
<dbReference type="SMART" id="SM01140">
    <property type="entry name" value="Drf_GBD"/>
    <property type="match status" value="1"/>
</dbReference>
<dbReference type="GO" id="GO:0031267">
    <property type="term" value="F:small GTPase binding"/>
    <property type="evidence" value="ECO:0007669"/>
    <property type="project" value="InterPro"/>
</dbReference>
<dbReference type="AlphaFoldDB" id="A0A8S2I6Y4"/>
<dbReference type="InterPro" id="IPR014768">
    <property type="entry name" value="GBD/FH3_dom"/>
</dbReference>
<dbReference type="Proteomes" id="UP000682733">
    <property type="component" value="Unassembled WGS sequence"/>
</dbReference>
<gene>
    <name evidence="3" type="ORF">OVA965_LOCUS11350</name>
    <name evidence="4" type="ORF">TMI583_LOCUS11350</name>
</gene>
<dbReference type="GO" id="GO:0030036">
    <property type="term" value="P:actin cytoskeleton organization"/>
    <property type="evidence" value="ECO:0007669"/>
    <property type="project" value="InterPro"/>
</dbReference>
<name>A0A8S2I6Y4_9BILA</name>
<dbReference type="InterPro" id="IPR010472">
    <property type="entry name" value="FH3_dom"/>
</dbReference>
<dbReference type="Proteomes" id="UP000677228">
    <property type="component" value="Unassembled WGS sequence"/>
</dbReference>
<dbReference type="SUPFAM" id="SSF48371">
    <property type="entry name" value="ARM repeat"/>
    <property type="match status" value="1"/>
</dbReference>
<dbReference type="EMBL" id="CAJNOK010004364">
    <property type="protein sequence ID" value="CAF0935315.1"/>
    <property type="molecule type" value="Genomic_DNA"/>
</dbReference>
<reference evidence="4" key="1">
    <citation type="submission" date="2021-02" db="EMBL/GenBank/DDBJ databases">
        <authorList>
            <person name="Nowell W R."/>
        </authorList>
    </citation>
    <scope>NUCLEOTIDE SEQUENCE</scope>
</reference>
<sequence>MDWYSGECVGSQSSLHDTMTNYSSLQEEEDMEQKELNNSSPSSLSSTFGSFILLFHDSLRNFLNRQSIIVSKPHFIEKKIIQNRQWAIEFTRSGGLNALLGYINRTTAKRLTLIDVILLNEALQCLRKLMNIIEIFEHIANNNQYINGIVKTLTIPSPEIRMRVFELLTALCVYSHEGYDLVLKALRDFETEYSNVFAVITEQLKYTEVAKHKWSALALINNILSCTDFIDKRLHYRNILLADGFLSTLERARRYDDIDLNFQIDIFLEKKQYGEEEYLKQFDQNDLLAIGRAIEFQLRTDSNEKAMYLTAMQLLHATFTSCTSDE</sequence>
<feature type="domain" description="GBD/FH3" evidence="2">
    <location>
        <begin position="1"/>
        <end position="326"/>
    </location>
</feature>
<evidence type="ECO:0000313" key="3">
    <source>
        <dbReference type="EMBL" id="CAF0935315.1"/>
    </source>
</evidence>
<feature type="region of interest" description="Disordered" evidence="1">
    <location>
        <begin position="20"/>
        <end position="42"/>
    </location>
</feature>
<dbReference type="EMBL" id="CAJOBA010004367">
    <property type="protein sequence ID" value="CAF3711133.1"/>
    <property type="molecule type" value="Genomic_DNA"/>
</dbReference>
<dbReference type="PROSITE" id="PS51232">
    <property type="entry name" value="GBD_FH3"/>
    <property type="match status" value="1"/>
</dbReference>
<dbReference type="InterPro" id="IPR016024">
    <property type="entry name" value="ARM-type_fold"/>
</dbReference>
<dbReference type="GO" id="GO:0003779">
    <property type="term" value="F:actin binding"/>
    <property type="evidence" value="ECO:0007669"/>
    <property type="project" value="InterPro"/>
</dbReference>
<accession>A0A8S2I6Y4</accession>
<dbReference type="Pfam" id="PF06367">
    <property type="entry name" value="Drf_FH3"/>
    <property type="match status" value="1"/>
</dbReference>
<dbReference type="Pfam" id="PF06371">
    <property type="entry name" value="Drf_GBD"/>
    <property type="match status" value="1"/>
</dbReference>
<evidence type="ECO:0000259" key="2">
    <source>
        <dbReference type="PROSITE" id="PS51232"/>
    </source>
</evidence>